<dbReference type="EMBL" id="CP000512">
    <property type="protein sequence ID" value="ABM32329.1"/>
    <property type="molecule type" value="Genomic_DNA"/>
</dbReference>
<sequence length="113" mass="12608">MRQGTRHLKRRPVKLTPAAAIADEGGAMENVEHLPTLNPWQEGDFLVYGDAVQLPDGSWAAYYRIDRHPAGGHRIETVVDRRPLKDQSYPTDDLARIAAVHYGQHVVREVTGG</sequence>
<gene>
    <name evidence="1" type="ordered locus">Aave_1742</name>
</gene>
<accession>A1TMZ1</accession>
<protein>
    <submittedName>
        <fullName evidence="1">Uncharacterized protein</fullName>
    </submittedName>
</protein>
<proteinExistence type="predicted"/>
<dbReference type="Proteomes" id="UP000002596">
    <property type="component" value="Chromosome"/>
</dbReference>
<evidence type="ECO:0000313" key="1">
    <source>
        <dbReference type="EMBL" id="ABM32329.1"/>
    </source>
</evidence>
<evidence type="ECO:0000313" key="2">
    <source>
        <dbReference type="Proteomes" id="UP000002596"/>
    </source>
</evidence>
<name>A1TMZ1_PARC0</name>
<dbReference type="HOGENOM" id="CLU_2127999_0_0_4"/>
<dbReference type="KEGG" id="aav:Aave_1742"/>
<reference evidence="1 2" key="1">
    <citation type="submission" date="2006-12" db="EMBL/GenBank/DDBJ databases">
        <title>Complete sequence of Acidovorax avenae subsp. citrulli AAC00-1.</title>
        <authorList>
            <consortium name="US DOE Joint Genome Institute"/>
            <person name="Copeland A."/>
            <person name="Lucas S."/>
            <person name="Lapidus A."/>
            <person name="Barry K."/>
            <person name="Detter J.C."/>
            <person name="Glavina del Rio T."/>
            <person name="Dalin E."/>
            <person name="Tice H."/>
            <person name="Pitluck S."/>
            <person name="Kiss H."/>
            <person name="Brettin T."/>
            <person name="Bruce D."/>
            <person name="Han C."/>
            <person name="Tapia R."/>
            <person name="Gilna P."/>
            <person name="Schmutz J."/>
            <person name="Larimer F."/>
            <person name="Land M."/>
            <person name="Hauser L."/>
            <person name="Kyrpides N."/>
            <person name="Kim E."/>
            <person name="Stahl D."/>
            <person name="Richardson P."/>
        </authorList>
    </citation>
    <scope>NUCLEOTIDE SEQUENCE [LARGE SCALE GENOMIC DNA]</scope>
    <source>
        <strain evidence="1 2">AAC00-1</strain>
    </source>
</reference>
<dbReference type="AlphaFoldDB" id="A1TMZ1"/>
<organism evidence="1 2">
    <name type="scientific">Paracidovorax citrulli (strain AAC00-1)</name>
    <name type="common">Acidovorax citrulli</name>
    <dbReference type="NCBI Taxonomy" id="397945"/>
    <lineage>
        <taxon>Bacteria</taxon>
        <taxon>Pseudomonadati</taxon>
        <taxon>Pseudomonadota</taxon>
        <taxon>Betaproteobacteria</taxon>
        <taxon>Burkholderiales</taxon>
        <taxon>Comamonadaceae</taxon>
        <taxon>Paracidovorax</taxon>
    </lineage>
</organism>